<proteinExistence type="predicted"/>
<dbReference type="Proteomes" id="UP001337655">
    <property type="component" value="Unassembled WGS sequence"/>
</dbReference>
<dbReference type="RefSeq" id="XP_064656467.1">
    <property type="nucleotide sequence ID" value="XM_064805362.1"/>
</dbReference>
<evidence type="ECO:0000313" key="2">
    <source>
        <dbReference type="EMBL" id="KAK5166585.1"/>
    </source>
</evidence>
<feature type="compositionally biased region" description="Low complexity" evidence="1">
    <location>
        <begin position="61"/>
        <end position="72"/>
    </location>
</feature>
<evidence type="ECO:0000313" key="3">
    <source>
        <dbReference type="Proteomes" id="UP001337655"/>
    </source>
</evidence>
<gene>
    <name evidence="2" type="ORF">LTR77_008128</name>
</gene>
<comment type="caution">
    <text evidence="2">The sequence shown here is derived from an EMBL/GenBank/DDBJ whole genome shotgun (WGS) entry which is preliminary data.</text>
</comment>
<accession>A0AAV9P3V9</accession>
<keyword evidence="3" id="KW-1185">Reference proteome</keyword>
<feature type="compositionally biased region" description="Basic residues" evidence="1">
    <location>
        <begin position="78"/>
        <end position="87"/>
    </location>
</feature>
<feature type="compositionally biased region" description="Basic residues" evidence="1">
    <location>
        <begin position="135"/>
        <end position="148"/>
    </location>
</feature>
<reference evidence="2 3" key="1">
    <citation type="submission" date="2023-08" db="EMBL/GenBank/DDBJ databases">
        <title>Black Yeasts Isolated from many extreme environments.</title>
        <authorList>
            <person name="Coleine C."/>
            <person name="Stajich J.E."/>
            <person name="Selbmann L."/>
        </authorList>
    </citation>
    <scope>NUCLEOTIDE SEQUENCE [LARGE SCALE GENOMIC DNA]</scope>
    <source>
        <strain evidence="2 3">CCFEE 5935</strain>
    </source>
</reference>
<dbReference type="EMBL" id="JAVRRT010000013">
    <property type="protein sequence ID" value="KAK5166585.1"/>
    <property type="molecule type" value="Genomic_DNA"/>
</dbReference>
<feature type="region of interest" description="Disordered" evidence="1">
    <location>
        <begin position="47"/>
        <end position="94"/>
    </location>
</feature>
<feature type="region of interest" description="Disordered" evidence="1">
    <location>
        <begin position="119"/>
        <end position="153"/>
    </location>
</feature>
<protein>
    <submittedName>
        <fullName evidence="2">Uncharacterized protein</fullName>
    </submittedName>
</protein>
<feature type="region of interest" description="Disordered" evidence="1">
    <location>
        <begin position="217"/>
        <end position="239"/>
    </location>
</feature>
<evidence type="ECO:0000256" key="1">
    <source>
        <dbReference type="SAM" id="MobiDB-lite"/>
    </source>
</evidence>
<sequence length="259" mass="29142">MVGPTTHLEELSAPIVFARPEMTDVASAVAYHRSCIAEIRDLRKIQKQGSVNKVSKRTAEEATTSSATVARPASPPPRRQHRAQRRLRGLDSRAQHSPCYEQATQLLSLAVVASTPHRFGRRGTSTTIDGMTSRAPRRSSRHHIRGQRQRNNAQTLENELALAREAHREHEQTVLDLENEAEQHERGNASLRADLEKEKKGATLRWELLLSQKRQIEEPLAKTSELEEESKQYRSTIAGLEKEKGRQKLALDGVKEASE</sequence>
<name>A0AAV9P3V9_9PEZI</name>
<dbReference type="GeneID" id="89929462"/>
<dbReference type="AlphaFoldDB" id="A0AAV9P3V9"/>
<organism evidence="2 3">
    <name type="scientific">Saxophila tyrrhenica</name>
    <dbReference type="NCBI Taxonomy" id="1690608"/>
    <lineage>
        <taxon>Eukaryota</taxon>
        <taxon>Fungi</taxon>
        <taxon>Dikarya</taxon>
        <taxon>Ascomycota</taxon>
        <taxon>Pezizomycotina</taxon>
        <taxon>Dothideomycetes</taxon>
        <taxon>Dothideomycetidae</taxon>
        <taxon>Mycosphaerellales</taxon>
        <taxon>Extremaceae</taxon>
        <taxon>Saxophila</taxon>
    </lineage>
</organism>